<feature type="signal peptide" evidence="10">
    <location>
        <begin position="1"/>
        <end position="19"/>
    </location>
</feature>
<keyword evidence="6 9" id="KW-0326">Glycosidase</keyword>
<evidence type="ECO:0000256" key="6">
    <source>
        <dbReference type="ARBA" id="ARBA00023295"/>
    </source>
</evidence>
<dbReference type="EMBL" id="JBBPBK010000009">
    <property type="protein sequence ID" value="KAK9278800.1"/>
    <property type="molecule type" value="Genomic_DNA"/>
</dbReference>
<dbReference type="InterPro" id="IPR011050">
    <property type="entry name" value="Pectin_lyase_fold/virulence"/>
</dbReference>
<evidence type="ECO:0000256" key="10">
    <source>
        <dbReference type="SAM" id="SignalP"/>
    </source>
</evidence>
<gene>
    <name evidence="11" type="ORF">L1049_028379</name>
</gene>
<evidence type="ECO:0000313" key="11">
    <source>
        <dbReference type="EMBL" id="KAK9278800.1"/>
    </source>
</evidence>
<evidence type="ECO:0000313" key="12">
    <source>
        <dbReference type="Proteomes" id="UP001415857"/>
    </source>
</evidence>
<dbReference type="FunFam" id="2.160.20.10:FF:000056">
    <property type="entry name" value="Pectin lyase-like superfamily protein"/>
    <property type="match status" value="1"/>
</dbReference>
<evidence type="ECO:0000256" key="9">
    <source>
        <dbReference type="RuleBase" id="RU361169"/>
    </source>
</evidence>
<evidence type="ECO:0000256" key="2">
    <source>
        <dbReference type="ARBA" id="ARBA00008834"/>
    </source>
</evidence>
<dbReference type="GO" id="GO:0004650">
    <property type="term" value="F:polygalacturonase activity"/>
    <property type="evidence" value="ECO:0007669"/>
    <property type="project" value="InterPro"/>
</dbReference>
<dbReference type="SMART" id="SM00710">
    <property type="entry name" value="PbH1"/>
    <property type="match status" value="5"/>
</dbReference>
<keyword evidence="7" id="KW-0961">Cell wall biogenesis/degradation</keyword>
<keyword evidence="10" id="KW-0732">Signal</keyword>
<evidence type="ECO:0000256" key="7">
    <source>
        <dbReference type="ARBA" id="ARBA00023316"/>
    </source>
</evidence>
<protein>
    <recommendedName>
        <fullName evidence="13">Polygalacturonase At1g80170</fullName>
    </recommendedName>
</protein>
<name>A0AAP0WWY3_LIQFO</name>
<comment type="similarity">
    <text evidence="2 9">Belongs to the glycosyl hydrolase 28 family.</text>
</comment>
<dbReference type="InterPro" id="IPR012334">
    <property type="entry name" value="Pectin_lyas_fold"/>
</dbReference>
<dbReference type="GO" id="GO:0071555">
    <property type="term" value="P:cell wall organization"/>
    <property type="evidence" value="ECO:0007669"/>
    <property type="project" value="UniProtKB-KW"/>
</dbReference>
<dbReference type="AlphaFoldDB" id="A0AAP0WWY3"/>
<dbReference type="PROSITE" id="PS00502">
    <property type="entry name" value="POLYGALACTURONASE"/>
    <property type="match status" value="1"/>
</dbReference>
<keyword evidence="12" id="KW-1185">Reference proteome</keyword>
<keyword evidence="5 9" id="KW-0378">Hydrolase</keyword>
<comment type="subcellular location">
    <subcellularLocation>
        <location evidence="1">Secreted</location>
        <location evidence="1">Cell wall</location>
    </subcellularLocation>
</comment>
<dbReference type="GO" id="GO:0005975">
    <property type="term" value="P:carbohydrate metabolic process"/>
    <property type="evidence" value="ECO:0007669"/>
    <property type="project" value="InterPro"/>
</dbReference>
<keyword evidence="3" id="KW-0134">Cell wall</keyword>
<reference evidence="11 12" key="1">
    <citation type="journal article" date="2024" name="Plant J.">
        <title>Genome sequences and population genomics reveal climatic adaptation and genomic divergence between two closely related sweetgum species.</title>
        <authorList>
            <person name="Xu W.Q."/>
            <person name="Ren C.Q."/>
            <person name="Zhang X.Y."/>
            <person name="Comes H.P."/>
            <person name="Liu X.H."/>
            <person name="Li Y.G."/>
            <person name="Kettle C.J."/>
            <person name="Jalonen R."/>
            <person name="Gaisberger H."/>
            <person name="Ma Y.Z."/>
            <person name="Qiu Y.X."/>
        </authorList>
    </citation>
    <scope>NUCLEOTIDE SEQUENCE [LARGE SCALE GENOMIC DNA]</scope>
    <source>
        <strain evidence="11">Hangzhou</strain>
    </source>
</reference>
<dbReference type="Gene3D" id="2.160.20.10">
    <property type="entry name" value="Single-stranded right-handed beta-helix, Pectin lyase-like"/>
    <property type="match status" value="1"/>
</dbReference>
<dbReference type="SUPFAM" id="SSF51126">
    <property type="entry name" value="Pectin lyase-like"/>
    <property type="match status" value="1"/>
</dbReference>
<evidence type="ECO:0000256" key="5">
    <source>
        <dbReference type="ARBA" id="ARBA00022801"/>
    </source>
</evidence>
<proteinExistence type="inferred from homology"/>
<dbReference type="Proteomes" id="UP001415857">
    <property type="component" value="Unassembled WGS sequence"/>
</dbReference>
<sequence>MAIFQPFCIVLILSSCVLAQSHGNVFNVLDHGAIGDQVTDDTKGFMDAWEATCRSSSASPTMHVPANKTFLLNPLNFRGPCSSANVNVEMNGKIIGLRDPSQWQCDRSGCDKWIHFKHVDGLFVHGSGTIDGQGEKWWHPSALAITDSNNVRISGLSFRNNPHVHVVLDSSTSVYISNLSIEAPGNSPNTDGINIRGCKNVFISNCRIKTGDDCISIVEGSSYLNINNITCGPGHGISIGSLGKSGSSATVEYVHVSDVVFSGATNGVRIKTWQGGSGHARHIIFERIRSRQSDNPIIIDQFYCPYQHCTTQASAVHVTNVTYSQIWGTSRRKTAVNFACSETVPCTDIFMDNININAAPHRRHPSKAMSSCQNAHGVARGKMVPDVPCLVRS</sequence>
<evidence type="ECO:0000256" key="8">
    <source>
        <dbReference type="PROSITE-ProRule" id="PRU10052"/>
    </source>
</evidence>
<evidence type="ECO:0008006" key="13">
    <source>
        <dbReference type="Google" id="ProtNLM"/>
    </source>
</evidence>
<keyword evidence="4" id="KW-0964">Secreted</keyword>
<dbReference type="Pfam" id="PF00295">
    <property type="entry name" value="Glyco_hydro_28"/>
    <property type="match status" value="1"/>
</dbReference>
<evidence type="ECO:0000256" key="4">
    <source>
        <dbReference type="ARBA" id="ARBA00022525"/>
    </source>
</evidence>
<feature type="active site" evidence="8">
    <location>
        <position position="235"/>
    </location>
</feature>
<dbReference type="PANTHER" id="PTHR31375">
    <property type="match status" value="1"/>
</dbReference>
<evidence type="ECO:0000256" key="1">
    <source>
        <dbReference type="ARBA" id="ARBA00004191"/>
    </source>
</evidence>
<accession>A0AAP0WWY3</accession>
<dbReference type="InterPro" id="IPR000743">
    <property type="entry name" value="Glyco_hydro_28"/>
</dbReference>
<evidence type="ECO:0000256" key="3">
    <source>
        <dbReference type="ARBA" id="ARBA00022512"/>
    </source>
</evidence>
<comment type="caution">
    <text evidence="11">The sequence shown here is derived from an EMBL/GenBank/DDBJ whole genome shotgun (WGS) entry which is preliminary data.</text>
</comment>
<feature type="chain" id="PRO_5042830256" description="Polygalacturonase At1g80170" evidence="10">
    <location>
        <begin position="20"/>
        <end position="393"/>
    </location>
</feature>
<dbReference type="InterPro" id="IPR006626">
    <property type="entry name" value="PbH1"/>
</dbReference>
<organism evidence="11 12">
    <name type="scientific">Liquidambar formosana</name>
    <name type="common">Formosan gum</name>
    <dbReference type="NCBI Taxonomy" id="63359"/>
    <lineage>
        <taxon>Eukaryota</taxon>
        <taxon>Viridiplantae</taxon>
        <taxon>Streptophyta</taxon>
        <taxon>Embryophyta</taxon>
        <taxon>Tracheophyta</taxon>
        <taxon>Spermatophyta</taxon>
        <taxon>Magnoliopsida</taxon>
        <taxon>eudicotyledons</taxon>
        <taxon>Gunneridae</taxon>
        <taxon>Pentapetalae</taxon>
        <taxon>Saxifragales</taxon>
        <taxon>Altingiaceae</taxon>
        <taxon>Liquidambar</taxon>
    </lineage>
</organism>